<dbReference type="InterPro" id="IPR007110">
    <property type="entry name" value="Ig-like_dom"/>
</dbReference>
<accession>A0ABD1K9F0</accession>
<gene>
    <name evidence="2" type="ORF">ACEWY4_007854</name>
</gene>
<reference evidence="2 3" key="1">
    <citation type="submission" date="2024-09" db="EMBL/GenBank/DDBJ databases">
        <title>A chromosome-level genome assembly of Gray's grenadier anchovy, Coilia grayii.</title>
        <authorList>
            <person name="Fu Z."/>
        </authorList>
    </citation>
    <scope>NUCLEOTIDE SEQUENCE [LARGE SCALE GENOMIC DNA]</scope>
    <source>
        <strain evidence="2">G4</strain>
        <tissue evidence="2">Muscle</tissue>
    </source>
</reference>
<dbReference type="AlphaFoldDB" id="A0ABD1K9F0"/>
<dbReference type="Proteomes" id="UP001591681">
    <property type="component" value="Unassembled WGS sequence"/>
</dbReference>
<keyword evidence="3" id="KW-1185">Reference proteome</keyword>
<dbReference type="Gene3D" id="2.60.40.10">
    <property type="entry name" value="Immunoglobulins"/>
    <property type="match status" value="1"/>
</dbReference>
<dbReference type="EMBL" id="JBHFQA010000007">
    <property type="protein sequence ID" value="KAL2095706.1"/>
    <property type="molecule type" value="Genomic_DNA"/>
</dbReference>
<dbReference type="InterPro" id="IPR036179">
    <property type="entry name" value="Ig-like_dom_sf"/>
</dbReference>
<dbReference type="InterPro" id="IPR013783">
    <property type="entry name" value="Ig-like_fold"/>
</dbReference>
<protein>
    <recommendedName>
        <fullName evidence="1">Ig-like domain-containing protein</fullName>
    </recommendedName>
</protein>
<organism evidence="2 3">
    <name type="scientific">Coilia grayii</name>
    <name type="common">Gray's grenadier anchovy</name>
    <dbReference type="NCBI Taxonomy" id="363190"/>
    <lineage>
        <taxon>Eukaryota</taxon>
        <taxon>Metazoa</taxon>
        <taxon>Chordata</taxon>
        <taxon>Craniata</taxon>
        <taxon>Vertebrata</taxon>
        <taxon>Euteleostomi</taxon>
        <taxon>Actinopterygii</taxon>
        <taxon>Neopterygii</taxon>
        <taxon>Teleostei</taxon>
        <taxon>Clupei</taxon>
        <taxon>Clupeiformes</taxon>
        <taxon>Clupeoidei</taxon>
        <taxon>Engraulidae</taxon>
        <taxon>Coilinae</taxon>
        <taxon>Coilia</taxon>
    </lineage>
</organism>
<proteinExistence type="predicted"/>
<evidence type="ECO:0000259" key="1">
    <source>
        <dbReference type="PROSITE" id="PS50835"/>
    </source>
</evidence>
<feature type="domain" description="Ig-like" evidence="1">
    <location>
        <begin position="32"/>
        <end position="134"/>
    </location>
</feature>
<evidence type="ECO:0000313" key="3">
    <source>
        <dbReference type="Proteomes" id="UP001591681"/>
    </source>
</evidence>
<dbReference type="SUPFAM" id="SSF48726">
    <property type="entry name" value="Immunoglobulin"/>
    <property type="match status" value="1"/>
</dbReference>
<name>A0ABD1K9F0_9TELE</name>
<comment type="caution">
    <text evidence="2">The sequence shown here is derived from an EMBL/GenBank/DDBJ whole genome shotgun (WGS) entry which is preliminary data.</text>
</comment>
<sequence length="158" mass="17110">MSGRSLNQLVLISTILEAELTSQITCLQILDPEEVEYVRHQTTGVAGNSVELGCGSDPPSIFIWAYTKPGSESNQVLLYDYGHGPKLQPLSKDVADMGLVFNSSTLLINNLPLSAKGLYTCQALYETDSGAKITFYYNHLEVLDGEDSGSAFSNITLA</sequence>
<evidence type="ECO:0000313" key="2">
    <source>
        <dbReference type="EMBL" id="KAL2095706.1"/>
    </source>
</evidence>
<dbReference type="PROSITE" id="PS50835">
    <property type="entry name" value="IG_LIKE"/>
    <property type="match status" value="1"/>
</dbReference>